<evidence type="ECO:0000256" key="9">
    <source>
        <dbReference type="ARBA" id="ARBA00022741"/>
    </source>
</evidence>
<dbReference type="InterPro" id="IPR058922">
    <property type="entry name" value="WHD_DRP"/>
</dbReference>
<reference evidence="16" key="1">
    <citation type="submission" date="2023-03" db="EMBL/GenBank/DDBJ databases">
        <authorList>
            <person name="Julca I."/>
        </authorList>
    </citation>
    <scope>NUCLEOTIDE SEQUENCE</scope>
</reference>
<feature type="domain" description="Disease resistance protein winged helix" evidence="15">
    <location>
        <begin position="1404"/>
        <end position="1473"/>
    </location>
</feature>
<evidence type="ECO:0000256" key="6">
    <source>
        <dbReference type="ARBA" id="ARBA00022614"/>
    </source>
</evidence>
<evidence type="ECO:0000259" key="14">
    <source>
        <dbReference type="Pfam" id="PF12061"/>
    </source>
</evidence>
<dbReference type="GO" id="GO:0005524">
    <property type="term" value="F:ATP binding"/>
    <property type="evidence" value="ECO:0007669"/>
    <property type="project" value="UniProtKB-KW"/>
</dbReference>
<dbReference type="InterPro" id="IPR042197">
    <property type="entry name" value="Apaf_helical"/>
</dbReference>
<dbReference type="SUPFAM" id="SSF52058">
    <property type="entry name" value="L domain-like"/>
    <property type="match status" value="1"/>
</dbReference>
<keyword evidence="8" id="KW-0677">Repeat</keyword>
<evidence type="ECO:0000256" key="10">
    <source>
        <dbReference type="ARBA" id="ARBA00022821"/>
    </source>
</evidence>
<dbReference type="InterPro" id="IPR044974">
    <property type="entry name" value="Disease_R_plants"/>
</dbReference>
<sequence length="1866" mass="213136">MFAVSTGQLENDVENTVCRIAKFADSLDLVPGGVARFAGLVELIHYFSEQADKHVRCYRAGKEMLSEMSMLIQKIKPIDPRVCLIYTKALDSSKLVTRCSLGAAFIRSLHYGYHSCEGSIARVIEGLKFLRIKLFGLKQPHIFDVKMKEDIRNLMCDAGVFILPLYQPHVLLDLEKQSSDADLNAKSHAQSIQNELIRLKSFLGETVELQSNDQEEIQALWHRVLEVAFKVENIINYLMVGDLPYYASTLSHSITKDISNIWTEVQVKAPGIKLKREGIKVKEVAMTNRHVPSATPSPSVRNQVVGSIMRQTQLLIGSREGRRNCRILLTTRNHEVAELDEKPHKLRSLNEEESLELFRMKSSTASAESPALDRNLWRQVFQICNGLPLIIVVVSGLLKSTEPKEWNKVLESLTSSNVLESCKDILELSYKQCIVVGLVRISRLQFKHSHVKIETSLPEGPGLGYLPIENLDNSCYLYELVRVSGVILPPDWRMEEVMNMFPNIRKLKSRIQGFDDNHAGKLVQIAAPVSLWLRSWNASDDQVMCLEDLELCDCLFLKEMPSCLGTLETLQMIKVIHCPVVVETLVTTIKELQVEFGNSDLKVIIQSRRSSHSTMFSRLLWFRSDSKTGYLVTRIDFALHNVELMFHRYGKLSMLWHMRFMLRNLKIFVLCARKLNGIDNIVHRIAKFTDTFHIKSHDKAKKFEGPVKEIVNYFIDQANGWYITLFDATRKSSSFTADEILEIICCFQQILEEYQSYSYHSLQEAMNALGEQMDFLKSFILFATRDVVESKGNVLLAHAGSITIDAAYLLLKDGAYKYDGELYSSCRNIPENVKEEMMIKISTLIRKIKPVDPCVCKIYTKVLNRSKLASRLLCAEKSINILSASKKFFSSLSCLLWDLLALGPHIAILIPVKDRLQELYEGLRLLRIRLFGQKQQDIFDAKMKEDIRDVMCDAGVFIFAIYQTNVQLDLEFLQSLLRAIKVILAKFGEEGSKPRVPKSSTQVAFLDFLLEKLMELTIREASLQAKSHAHTIRNELIHLRSLLADTVELQNNDQEEIQALWGRVLEVAFKVEDAINFHIVGDHPRYVSTLFHSILIDIRNILPEIEVTAQEMKLKIEEIKGQEVTAMTNSRVRSTTTPPSLANHQVVGFHQEAKSVIHRLTRGAKKLQVVSIVGRPGIGKTTLAEKVYNDPCISYHFSACALTTVSQTIDRKRVLLELLKQVAPGIDSTITSKMTADDAANQPWRSLKRKRYFIILDDIWEAKAWHCLQQAFPDDSMGSRILLTSRSYEVAPLNMLDEKPHELRPLNEEESLELFRMKLSSGSAESPALGNLGRKIVQICNGLPLKIVIVAGLLKSTAPREWNKVLESLSSGNNISESCKDTLELSYRHLPGHLKPCLLYLATFREDQQVSVKTLLYIWMAEGFIRKVEMKRLLDVAEEYLNDLIGRSLVMVTKKKSTGGMSTCRIHDLLHEFCSQKVQDEQFFHFLEGEREELSTLKEPRYLWRLCINSASEHVLDSKVYWYRVRTLRVSLNNKPMKTKISVMFRIWKFLRVLNLEETELSVELPSEIGLLVLLAFFAVRGHSFSIPTSLGDLSNLETLIISDLSAERFSLPDTFWNLQKLKHLYMKGRALGILPIENLDNSCFSCELDRISGVILPHDDWRMKEVMNVFPNIRKLKCKIQSFDNHAERLVQIAAPVSLRQLKSLDMSVDYNKLPERIMFELSFPANLEKLSLSGIPLSKKCLSGIGKLPNLGVLKLDGTDFEGDTWTMEEEEFSKLRILKLKSKWLRSWDACEDHQLGCLEELELRSCTRLIEMPSCLETLPMLQMIEVIHCHRNVESFMKQIEEVLVDFGNPNLKVVIQSWRR</sequence>
<evidence type="ECO:0000256" key="8">
    <source>
        <dbReference type="ARBA" id="ARBA00022737"/>
    </source>
</evidence>
<keyword evidence="9" id="KW-0547">Nucleotide-binding</keyword>
<dbReference type="InterPro" id="IPR027417">
    <property type="entry name" value="P-loop_NTPase"/>
</dbReference>
<evidence type="ECO:0000313" key="17">
    <source>
        <dbReference type="Proteomes" id="UP001161247"/>
    </source>
</evidence>
<dbReference type="EMBL" id="OX459122">
    <property type="protein sequence ID" value="CAI9107274.1"/>
    <property type="molecule type" value="Genomic_DNA"/>
</dbReference>
<keyword evidence="17" id="KW-1185">Reference proteome</keyword>
<dbReference type="GO" id="GO:0009626">
    <property type="term" value="P:plant-type hypersensitive response"/>
    <property type="evidence" value="ECO:0007669"/>
    <property type="project" value="UniProtKB-KW"/>
</dbReference>
<evidence type="ECO:0000256" key="5">
    <source>
        <dbReference type="ARBA" id="ARBA00022490"/>
    </source>
</evidence>
<dbReference type="PANTHER" id="PTHR23155:SF1205">
    <property type="entry name" value="DISEASE RESISTANCE PROTEIN RPM1"/>
    <property type="match status" value="1"/>
</dbReference>
<evidence type="ECO:0000256" key="4">
    <source>
        <dbReference type="ARBA" id="ARBA00008894"/>
    </source>
</evidence>
<dbReference type="Gene3D" id="3.40.50.300">
    <property type="entry name" value="P-loop containing nucleotide triphosphate hydrolases"/>
    <property type="match status" value="1"/>
</dbReference>
<keyword evidence="11" id="KW-0067">ATP-binding</keyword>
<evidence type="ECO:0000256" key="2">
    <source>
        <dbReference type="ARBA" id="ARBA00004170"/>
    </source>
</evidence>
<dbReference type="FunFam" id="3.40.50.300:FF:001091">
    <property type="entry name" value="Probable disease resistance protein At1g61300"/>
    <property type="match status" value="1"/>
</dbReference>
<organism evidence="16 17">
    <name type="scientific">Oldenlandia corymbosa var. corymbosa</name>
    <dbReference type="NCBI Taxonomy" id="529605"/>
    <lineage>
        <taxon>Eukaryota</taxon>
        <taxon>Viridiplantae</taxon>
        <taxon>Streptophyta</taxon>
        <taxon>Embryophyta</taxon>
        <taxon>Tracheophyta</taxon>
        <taxon>Spermatophyta</taxon>
        <taxon>Magnoliopsida</taxon>
        <taxon>eudicotyledons</taxon>
        <taxon>Gunneridae</taxon>
        <taxon>Pentapetalae</taxon>
        <taxon>asterids</taxon>
        <taxon>lamiids</taxon>
        <taxon>Gentianales</taxon>
        <taxon>Rubiaceae</taxon>
        <taxon>Rubioideae</taxon>
        <taxon>Spermacoceae</taxon>
        <taxon>Hedyotis-Oldenlandia complex</taxon>
        <taxon>Oldenlandia</taxon>
    </lineage>
</organism>
<protein>
    <submittedName>
        <fullName evidence="16">OLC1v1006593C1</fullName>
    </submittedName>
</protein>
<dbReference type="PRINTS" id="PR00364">
    <property type="entry name" value="DISEASERSIST"/>
</dbReference>
<dbReference type="InterPro" id="IPR021929">
    <property type="entry name" value="R1A-like_N"/>
</dbReference>
<gene>
    <name evidence="16" type="ORF">OLC1_LOCUS15627</name>
</gene>
<accession>A0AAV1DK02</accession>
<dbReference type="InterPro" id="IPR002182">
    <property type="entry name" value="NB-ARC"/>
</dbReference>
<dbReference type="SUPFAM" id="SSF52540">
    <property type="entry name" value="P-loop containing nucleoside triphosphate hydrolases"/>
    <property type="match status" value="2"/>
</dbReference>
<dbReference type="Pfam" id="PF23559">
    <property type="entry name" value="WHD_DRP"/>
    <property type="match status" value="1"/>
</dbReference>
<keyword evidence="10" id="KW-0611">Plant defense</keyword>
<dbReference type="Proteomes" id="UP001161247">
    <property type="component" value="Chromosome 5"/>
</dbReference>
<keyword evidence="7" id="KW-0381">Hypersensitive response</keyword>
<feature type="domain" description="Late blight resistance protein R1A-like N-terminal" evidence="14">
    <location>
        <begin position="731"/>
        <end position="964"/>
    </location>
</feature>
<dbReference type="GO" id="GO:0016020">
    <property type="term" value="C:membrane"/>
    <property type="evidence" value="ECO:0007669"/>
    <property type="project" value="UniProtKB-SubCell"/>
</dbReference>
<keyword evidence="6" id="KW-0433">Leucine-rich repeat</keyword>
<dbReference type="FunFam" id="1.10.10.10:FF:000322">
    <property type="entry name" value="Probable disease resistance protein At1g63360"/>
    <property type="match status" value="1"/>
</dbReference>
<keyword evidence="12" id="KW-0175">Coiled coil</keyword>
<proteinExistence type="inferred from homology"/>
<dbReference type="GO" id="GO:0005737">
    <property type="term" value="C:cytoplasm"/>
    <property type="evidence" value="ECO:0007669"/>
    <property type="project" value="UniProtKB-SubCell"/>
</dbReference>
<dbReference type="InterPro" id="IPR036388">
    <property type="entry name" value="WH-like_DNA-bd_sf"/>
</dbReference>
<dbReference type="PANTHER" id="PTHR23155">
    <property type="entry name" value="DISEASE RESISTANCE PROTEIN RP"/>
    <property type="match status" value="1"/>
</dbReference>
<evidence type="ECO:0000256" key="3">
    <source>
        <dbReference type="ARBA" id="ARBA00004496"/>
    </source>
</evidence>
<comment type="subcellular location">
    <subcellularLocation>
        <location evidence="3">Cytoplasm</location>
    </subcellularLocation>
    <subcellularLocation>
        <location evidence="2">Membrane</location>
        <topology evidence="2">Peripheral membrane protein</topology>
    </subcellularLocation>
</comment>
<dbReference type="Gene3D" id="1.10.10.10">
    <property type="entry name" value="Winged helix-like DNA-binding domain superfamily/Winged helix DNA-binding domain"/>
    <property type="match status" value="1"/>
</dbReference>
<keyword evidence="5" id="KW-0963">Cytoplasm</keyword>
<name>A0AAV1DK02_OLDCO</name>
<evidence type="ECO:0000259" key="15">
    <source>
        <dbReference type="Pfam" id="PF23559"/>
    </source>
</evidence>
<evidence type="ECO:0000313" key="16">
    <source>
        <dbReference type="EMBL" id="CAI9107274.1"/>
    </source>
</evidence>
<dbReference type="GO" id="GO:0043531">
    <property type="term" value="F:ADP binding"/>
    <property type="evidence" value="ECO:0007669"/>
    <property type="project" value="InterPro"/>
</dbReference>
<feature type="domain" description="NB-ARC" evidence="13">
    <location>
        <begin position="318"/>
        <end position="365"/>
    </location>
</feature>
<dbReference type="Pfam" id="PF00931">
    <property type="entry name" value="NB-ARC"/>
    <property type="match status" value="2"/>
</dbReference>
<dbReference type="Gene3D" id="1.10.8.430">
    <property type="entry name" value="Helical domain of apoptotic protease-activating factors"/>
    <property type="match status" value="2"/>
</dbReference>
<dbReference type="Pfam" id="PF12061">
    <property type="entry name" value="NB-LRR"/>
    <property type="match status" value="1"/>
</dbReference>
<feature type="domain" description="NB-ARC" evidence="13">
    <location>
        <begin position="1152"/>
        <end position="1319"/>
    </location>
</feature>
<comment type="function">
    <text evidence="1">Confers resistance to late blight (Phytophthora infestans) races carrying the avirulence gene Avr1. Resistance proteins guard the plant against pathogens that contain an appropriate avirulence protein via an indirect interaction with this avirulence protein. That triggers a defense system including the hypersensitive response, which restricts the pathogen growth.</text>
</comment>
<comment type="similarity">
    <text evidence="4">Belongs to the disease resistance NB-LRR family.</text>
</comment>
<dbReference type="GO" id="GO:0051607">
    <property type="term" value="P:defense response to virus"/>
    <property type="evidence" value="ECO:0007669"/>
    <property type="project" value="UniProtKB-ARBA"/>
</dbReference>
<dbReference type="InterPro" id="IPR032675">
    <property type="entry name" value="LRR_dom_sf"/>
</dbReference>
<dbReference type="CDD" id="cd14798">
    <property type="entry name" value="RX-CC_like"/>
    <property type="match status" value="1"/>
</dbReference>
<dbReference type="InterPro" id="IPR038005">
    <property type="entry name" value="RX-like_CC"/>
</dbReference>
<evidence type="ECO:0000259" key="13">
    <source>
        <dbReference type="Pfam" id="PF00931"/>
    </source>
</evidence>
<evidence type="ECO:0000256" key="7">
    <source>
        <dbReference type="ARBA" id="ARBA00022667"/>
    </source>
</evidence>
<evidence type="ECO:0000256" key="12">
    <source>
        <dbReference type="ARBA" id="ARBA00023054"/>
    </source>
</evidence>
<evidence type="ECO:0000256" key="11">
    <source>
        <dbReference type="ARBA" id="ARBA00022840"/>
    </source>
</evidence>
<evidence type="ECO:0000256" key="1">
    <source>
        <dbReference type="ARBA" id="ARBA00002074"/>
    </source>
</evidence>
<dbReference type="Gene3D" id="3.80.10.10">
    <property type="entry name" value="Ribonuclease Inhibitor"/>
    <property type="match status" value="2"/>
</dbReference>